<sequence>MSNGMPSRRGGTLVIVLATLVPLCFAGWLVWRSAQGSDEGASATPSVSGSSESDRGSPTTPERSGKPTPSPESGDKGEKDESDEEGAKQRNRSLRGMTVVIDPGHNPKNKNHPDKINQTVDIGTNEKACDTTGTATNSGYPEAEFTLDIAQRASKQLRARGATVKLTQDGDRAWGPCIDERALIGNKAEADAVVSIHADGSTQGNQGFHVILPASVHEGKADTSAITGPSRRLGEALADGYHAATDVPTANYLGDSDGLVTRDDLGGLNLSKVPKVFLECGNMRNPREAARFTDPQWRARAADGIVRGITDFLAGER</sequence>
<dbReference type="CDD" id="cd02696">
    <property type="entry name" value="MurNAc-LAA"/>
    <property type="match status" value="1"/>
</dbReference>
<keyword evidence="5" id="KW-1185">Reference proteome</keyword>
<evidence type="ECO:0000313" key="5">
    <source>
        <dbReference type="Proteomes" id="UP000176101"/>
    </source>
</evidence>
<dbReference type="AlphaFoldDB" id="A0A1E7KF29"/>
<dbReference type="GO" id="GO:0009253">
    <property type="term" value="P:peptidoglycan catabolic process"/>
    <property type="evidence" value="ECO:0007669"/>
    <property type="project" value="InterPro"/>
</dbReference>
<proteinExistence type="predicted"/>
<dbReference type="Proteomes" id="UP000176101">
    <property type="component" value="Unassembled WGS sequence"/>
</dbReference>
<dbReference type="PANTHER" id="PTHR30404:SF0">
    <property type="entry name" value="N-ACETYLMURAMOYL-L-ALANINE AMIDASE AMIC"/>
    <property type="match status" value="1"/>
</dbReference>
<dbReference type="GO" id="GO:0008745">
    <property type="term" value="F:N-acetylmuramoyl-L-alanine amidase activity"/>
    <property type="evidence" value="ECO:0007669"/>
    <property type="project" value="InterPro"/>
</dbReference>
<organism evidence="4 5">
    <name type="scientific">Streptomyces oceani</name>
    <dbReference type="NCBI Taxonomy" id="1075402"/>
    <lineage>
        <taxon>Bacteria</taxon>
        <taxon>Bacillati</taxon>
        <taxon>Actinomycetota</taxon>
        <taxon>Actinomycetes</taxon>
        <taxon>Kitasatosporales</taxon>
        <taxon>Streptomycetaceae</taxon>
        <taxon>Streptomyces</taxon>
    </lineage>
</organism>
<name>A0A1E7KF29_9ACTN</name>
<accession>A0A1E7KF29</accession>
<comment type="caution">
    <text evidence="4">The sequence shown here is derived from an EMBL/GenBank/DDBJ whole genome shotgun (WGS) entry which is preliminary data.</text>
</comment>
<evidence type="ECO:0000313" key="4">
    <source>
        <dbReference type="EMBL" id="OEV02529.1"/>
    </source>
</evidence>
<dbReference type="PANTHER" id="PTHR30404">
    <property type="entry name" value="N-ACETYLMURAMOYL-L-ALANINE AMIDASE"/>
    <property type="match status" value="1"/>
</dbReference>
<evidence type="ECO:0000256" key="1">
    <source>
        <dbReference type="ARBA" id="ARBA00022801"/>
    </source>
</evidence>
<feature type="domain" description="MurNAc-LAA" evidence="3">
    <location>
        <begin position="182"/>
        <end position="310"/>
    </location>
</feature>
<dbReference type="GO" id="GO:0030288">
    <property type="term" value="C:outer membrane-bounded periplasmic space"/>
    <property type="evidence" value="ECO:0007669"/>
    <property type="project" value="TreeGrafter"/>
</dbReference>
<dbReference type="Pfam" id="PF01520">
    <property type="entry name" value="Amidase_3"/>
    <property type="match status" value="1"/>
</dbReference>
<dbReference type="SMART" id="SM00646">
    <property type="entry name" value="Ami_3"/>
    <property type="match status" value="1"/>
</dbReference>
<evidence type="ECO:0000259" key="3">
    <source>
        <dbReference type="SMART" id="SM00646"/>
    </source>
</evidence>
<dbReference type="SUPFAM" id="SSF53187">
    <property type="entry name" value="Zn-dependent exopeptidases"/>
    <property type="match status" value="1"/>
</dbReference>
<dbReference type="Gene3D" id="3.40.630.40">
    <property type="entry name" value="Zn-dependent exopeptidases"/>
    <property type="match status" value="1"/>
</dbReference>
<evidence type="ECO:0000256" key="2">
    <source>
        <dbReference type="SAM" id="MobiDB-lite"/>
    </source>
</evidence>
<gene>
    <name evidence="4" type="ORF">AN216_15970</name>
</gene>
<dbReference type="InterPro" id="IPR050695">
    <property type="entry name" value="N-acetylmuramoyl_amidase_3"/>
</dbReference>
<feature type="region of interest" description="Disordered" evidence="2">
    <location>
        <begin position="37"/>
        <end position="117"/>
    </location>
</feature>
<dbReference type="PATRIC" id="fig|1075402.3.peg.2125"/>
<protein>
    <submittedName>
        <fullName evidence="4">N-acetylmuramoyl-L-alanine amidase</fullName>
    </submittedName>
</protein>
<reference evidence="4 5" key="1">
    <citation type="journal article" date="2016" name="Front. Microbiol.">
        <title>Comparative Genomics Analysis of Streptomyces Species Reveals Their Adaptation to the Marine Environment and Their Diversity at the Genomic Level.</title>
        <authorList>
            <person name="Tian X."/>
            <person name="Zhang Z."/>
            <person name="Yang T."/>
            <person name="Chen M."/>
            <person name="Li J."/>
            <person name="Chen F."/>
            <person name="Yang J."/>
            <person name="Li W."/>
            <person name="Zhang B."/>
            <person name="Zhang Z."/>
            <person name="Wu J."/>
            <person name="Zhang C."/>
            <person name="Long L."/>
            <person name="Xiao J."/>
        </authorList>
    </citation>
    <scope>NUCLEOTIDE SEQUENCE [LARGE SCALE GENOMIC DNA]</scope>
    <source>
        <strain evidence="4 5">SCSIO 02100</strain>
    </source>
</reference>
<keyword evidence="1" id="KW-0378">Hydrolase</keyword>
<dbReference type="InterPro" id="IPR002508">
    <property type="entry name" value="MurNAc-LAA_cat"/>
</dbReference>
<dbReference type="EMBL" id="LJGU01000128">
    <property type="protein sequence ID" value="OEV02529.1"/>
    <property type="molecule type" value="Genomic_DNA"/>
</dbReference>
<dbReference type="STRING" id="1075402.AN216_15970"/>